<organism evidence="1 2">
    <name type="scientific">Sphingomonas tagetis</name>
    <dbReference type="NCBI Taxonomy" id="2949092"/>
    <lineage>
        <taxon>Bacteria</taxon>
        <taxon>Pseudomonadati</taxon>
        <taxon>Pseudomonadota</taxon>
        <taxon>Alphaproteobacteria</taxon>
        <taxon>Sphingomonadales</taxon>
        <taxon>Sphingomonadaceae</taxon>
        <taxon>Sphingomonas</taxon>
    </lineage>
</organism>
<evidence type="ECO:0000313" key="1">
    <source>
        <dbReference type="EMBL" id="MCP3731303.1"/>
    </source>
</evidence>
<name>A0A9X2HI64_9SPHN</name>
<sequence>MTEQTYDIGFRSIIAEAVHEMMSGAHDAKVVSRETLQTFDESCFVSAQPSARPEAGGA</sequence>
<dbReference type="AlphaFoldDB" id="A0A9X2HI64"/>
<reference evidence="1" key="1">
    <citation type="submission" date="2022-05" db="EMBL/GenBank/DDBJ databases">
        <title>Sphingomonas sp. strain MG17 Genome sequencing and assembly.</title>
        <authorList>
            <person name="Kim I."/>
        </authorList>
    </citation>
    <scope>NUCLEOTIDE SEQUENCE</scope>
    <source>
        <strain evidence="1">MG17</strain>
    </source>
</reference>
<protein>
    <submittedName>
        <fullName evidence="1">Uncharacterized protein</fullName>
    </submittedName>
</protein>
<comment type="caution">
    <text evidence="1">The sequence shown here is derived from an EMBL/GenBank/DDBJ whole genome shotgun (WGS) entry which is preliminary data.</text>
</comment>
<dbReference type="Proteomes" id="UP001139451">
    <property type="component" value="Unassembled WGS sequence"/>
</dbReference>
<proteinExistence type="predicted"/>
<dbReference type="RefSeq" id="WP_254293784.1">
    <property type="nucleotide sequence ID" value="NZ_JAMLDX010000009.1"/>
</dbReference>
<gene>
    <name evidence="1" type="ORF">M9978_12780</name>
</gene>
<accession>A0A9X2HI64</accession>
<evidence type="ECO:0000313" key="2">
    <source>
        <dbReference type="Proteomes" id="UP001139451"/>
    </source>
</evidence>
<dbReference type="EMBL" id="JAMLDX010000009">
    <property type="protein sequence ID" value="MCP3731303.1"/>
    <property type="molecule type" value="Genomic_DNA"/>
</dbReference>
<keyword evidence="2" id="KW-1185">Reference proteome</keyword>